<comment type="caution">
    <text evidence="2">The sequence shown here is derived from an EMBL/GenBank/DDBJ whole genome shotgun (WGS) entry which is preliminary data.</text>
</comment>
<feature type="compositionally biased region" description="Low complexity" evidence="1">
    <location>
        <begin position="525"/>
        <end position="539"/>
    </location>
</feature>
<evidence type="ECO:0000313" key="2">
    <source>
        <dbReference type="EMBL" id="KAK7896407.1"/>
    </source>
</evidence>
<reference evidence="3" key="1">
    <citation type="submission" date="2024-04" db="EMBL/GenBank/DDBJ databases">
        <title>Salinicola lusitanus LLJ914,a marine bacterium isolated from the Okinawa Trough.</title>
        <authorList>
            <person name="Li J."/>
        </authorList>
    </citation>
    <scope>NUCLEOTIDE SEQUENCE [LARGE SCALE GENOMIC DNA]</scope>
</reference>
<feature type="compositionally biased region" description="Low complexity" evidence="1">
    <location>
        <begin position="463"/>
        <end position="474"/>
    </location>
</feature>
<feature type="compositionally biased region" description="Polar residues" evidence="1">
    <location>
        <begin position="1"/>
        <end position="41"/>
    </location>
</feature>
<keyword evidence="3" id="KW-1185">Reference proteome</keyword>
<feature type="compositionally biased region" description="Basic and acidic residues" evidence="1">
    <location>
        <begin position="635"/>
        <end position="651"/>
    </location>
</feature>
<feature type="compositionally biased region" description="Basic and acidic residues" evidence="1">
    <location>
        <begin position="380"/>
        <end position="389"/>
    </location>
</feature>
<feature type="compositionally biased region" description="Low complexity" evidence="1">
    <location>
        <begin position="722"/>
        <end position="735"/>
    </location>
</feature>
<feature type="region of interest" description="Disordered" evidence="1">
    <location>
        <begin position="585"/>
        <end position="814"/>
    </location>
</feature>
<dbReference type="EMBL" id="JBBPFD010000015">
    <property type="protein sequence ID" value="KAK7896407.1"/>
    <property type="molecule type" value="Genomic_DNA"/>
</dbReference>
<sequence length="893" mass="90464">MDQSGMAHSQFPNKSVSQILPPTSTISNIPTQSQTMPQINKQSKEEPKQSGGLFGFSLGEILTGPTETSTAETTSQEGSIGKSILSLFSVSDPPQAESKANQHLKSGASPQQPPQESIGKSLLSMFSAPSNSQPSPQAKSNVEVQQQKTIPAKEPPSTGFLSMFGMSSAPQPSPQANVEVQQQNTAMPKEPPSTGFLSMLSTPATPQPTPQTKSNEESQQKVPPKEPPSTGFLSLFGGPSVQQQQPQANTGSLLGGILSGSSGSGESPMKGLFSVFSDSTPQQTQKPAPHQANTPQQAQTGPYPQEQTAASVLGGLFGSLSNSSERKPLFSVFSSPDTQGVQQTNSVQVSSAPAVVITKAPATAQQQNSSLQPHVSVSDAPEKFTEMKNETSANSGEVQNSAPMMECHSGTKDSVNKAPIEGSATLTPSSTATVGSDTTANSTPSAPQPSPQVGGSLLGKMFGGATQTTAPQTGSLLGGLFGSPATQTGANQASPSVLGGLFSGTSPQTEGTPSSGSILGGIFGGSAAQSSSAPQSTGSILGGLFGTPTGTTSTASSLLGGILPASSVSSETSGKGLTSVIGDSVSQALPKPHDDKVSSMPVSETTSKVTSDVQISSQEQSTVDSDKLQPQVILSEHEKTESVADCPDLHKVTQPVDTLPKEPEQVTNSEASTDNKMPVKSDVGIQEQQKIPEPEKSVLDSSTDKVVGFVSSLFGPPPAPNNAPQQQAKTAPNQTGPSLLGGLFGGATAQPSTSQTGGSLLGGLFGSAPQSSPQSNASNLGGSVLGSMFGGPSTAKPGSAPPSGSILGGMFGGNASNASAQSGGSILGGMFSGVTAQNSATQPAASVLGGIGGSLFGGNAQQTKPPEKPAVKYLKRLLKLSKKAHCLNLPPLR</sequence>
<gene>
    <name evidence="2" type="ORF">WMY93_021732</name>
</gene>
<feature type="compositionally biased region" description="Polar residues" evidence="1">
    <location>
        <begin position="600"/>
        <end position="623"/>
    </location>
</feature>
<feature type="compositionally biased region" description="Low complexity" evidence="1">
    <location>
        <begin position="766"/>
        <end position="779"/>
    </location>
</feature>
<feature type="compositionally biased region" description="Polar residues" evidence="1">
    <location>
        <begin position="240"/>
        <end position="250"/>
    </location>
</feature>
<feature type="compositionally biased region" description="Polar residues" evidence="1">
    <location>
        <begin position="168"/>
        <end position="186"/>
    </location>
</feature>
<dbReference type="AlphaFoldDB" id="A0AAW0NBG7"/>
<accession>A0AAW0NBG7</accession>
<feature type="compositionally biased region" description="Low complexity" evidence="1">
    <location>
        <begin position="127"/>
        <end position="141"/>
    </location>
</feature>
<feature type="compositionally biased region" description="Polar residues" evidence="1">
    <location>
        <begin position="484"/>
        <end position="495"/>
    </location>
</feature>
<protein>
    <recommendedName>
        <fullName evidence="4">Nuclear pore complex protein Nup214 phenylalanine-glycine (FG) domain-containing protein</fullName>
    </recommendedName>
</protein>
<proteinExistence type="predicted"/>
<evidence type="ECO:0000256" key="1">
    <source>
        <dbReference type="SAM" id="MobiDB-lite"/>
    </source>
</evidence>
<feature type="compositionally biased region" description="Polar residues" evidence="1">
    <location>
        <begin position="390"/>
        <end position="402"/>
    </location>
</feature>
<feature type="compositionally biased region" description="Polar residues" evidence="1">
    <location>
        <begin position="363"/>
        <end position="375"/>
    </location>
</feature>
<feature type="compositionally biased region" description="Polar residues" evidence="1">
    <location>
        <begin position="503"/>
        <end position="513"/>
    </location>
</feature>
<feature type="compositionally biased region" description="Polar residues" evidence="1">
    <location>
        <begin position="98"/>
        <end position="110"/>
    </location>
</feature>
<feature type="region of interest" description="Disordered" evidence="1">
    <location>
        <begin position="1"/>
        <end position="311"/>
    </location>
</feature>
<dbReference type="Proteomes" id="UP001460270">
    <property type="component" value="Unassembled WGS sequence"/>
</dbReference>
<feature type="compositionally biased region" description="Low complexity" evidence="1">
    <location>
        <begin position="63"/>
        <end position="79"/>
    </location>
</feature>
<feature type="compositionally biased region" description="Polar residues" evidence="1">
    <location>
        <begin position="665"/>
        <end position="675"/>
    </location>
</feature>
<feature type="region of interest" description="Disordered" evidence="1">
    <location>
        <begin position="360"/>
        <end position="547"/>
    </location>
</feature>
<feature type="compositionally biased region" description="Polar residues" evidence="1">
    <location>
        <begin position="276"/>
        <end position="310"/>
    </location>
</feature>
<name>A0AAW0NBG7_9GOBI</name>
<evidence type="ECO:0000313" key="3">
    <source>
        <dbReference type="Proteomes" id="UP001460270"/>
    </source>
</evidence>
<evidence type="ECO:0008006" key="4">
    <source>
        <dbReference type="Google" id="ProtNLM"/>
    </source>
</evidence>
<organism evidence="2 3">
    <name type="scientific">Mugilogobius chulae</name>
    <name type="common">yellowstripe goby</name>
    <dbReference type="NCBI Taxonomy" id="88201"/>
    <lineage>
        <taxon>Eukaryota</taxon>
        <taxon>Metazoa</taxon>
        <taxon>Chordata</taxon>
        <taxon>Craniata</taxon>
        <taxon>Vertebrata</taxon>
        <taxon>Euteleostomi</taxon>
        <taxon>Actinopterygii</taxon>
        <taxon>Neopterygii</taxon>
        <taxon>Teleostei</taxon>
        <taxon>Neoteleostei</taxon>
        <taxon>Acanthomorphata</taxon>
        <taxon>Gobiaria</taxon>
        <taxon>Gobiiformes</taxon>
        <taxon>Gobioidei</taxon>
        <taxon>Gobiidae</taxon>
        <taxon>Gobionellinae</taxon>
        <taxon>Mugilogobius</taxon>
    </lineage>
</organism>
<feature type="compositionally biased region" description="Polar residues" evidence="1">
    <location>
        <begin position="424"/>
        <end position="445"/>
    </location>
</feature>